<protein>
    <submittedName>
        <fullName evidence="9">Aldouronate transport system permease protein</fullName>
    </submittedName>
</protein>
<reference evidence="9 10" key="1">
    <citation type="submission" date="2023-07" db="EMBL/GenBank/DDBJ databases">
        <title>Sorghum-associated microbial communities from plants grown in Nebraska, USA.</title>
        <authorList>
            <person name="Schachtman D."/>
        </authorList>
    </citation>
    <scope>NUCLEOTIDE SEQUENCE [LARGE SCALE GENOMIC DNA]</scope>
    <source>
        <strain evidence="9 10">CC482</strain>
    </source>
</reference>
<evidence type="ECO:0000313" key="9">
    <source>
        <dbReference type="EMBL" id="MDQ0112796.1"/>
    </source>
</evidence>
<keyword evidence="6 7" id="KW-0472">Membrane</keyword>
<keyword evidence="5 7" id="KW-1133">Transmembrane helix</keyword>
<dbReference type="EMBL" id="JAUSSU010000004">
    <property type="protein sequence ID" value="MDQ0112796.1"/>
    <property type="molecule type" value="Genomic_DNA"/>
</dbReference>
<gene>
    <name evidence="9" type="ORF">J2T15_002231</name>
</gene>
<feature type="transmembrane region" description="Helical" evidence="7">
    <location>
        <begin position="171"/>
        <end position="197"/>
    </location>
</feature>
<dbReference type="SUPFAM" id="SSF161098">
    <property type="entry name" value="MetI-like"/>
    <property type="match status" value="1"/>
</dbReference>
<evidence type="ECO:0000313" key="10">
    <source>
        <dbReference type="Proteomes" id="UP001229346"/>
    </source>
</evidence>
<dbReference type="PANTHER" id="PTHR43227">
    <property type="entry name" value="BLL4140 PROTEIN"/>
    <property type="match status" value="1"/>
</dbReference>
<dbReference type="CDD" id="cd06261">
    <property type="entry name" value="TM_PBP2"/>
    <property type="match status" value="1"/>
</dbReference>
<feature type="transmembrane region" description="Helical" evidence="7">
    <location>
        <begin position="87"/>
        <end position="108"/>
    </location>
</feature>
<evidence type="ECO:0000256" key="1">
    <source>
        <dbReference type="ARBA" id="ARBA00004651"/>
    </source>
</evidence>
<feature type="transmembrane region" description="Helical" evidence="7">
    <location>
        <begin position="278"/>
        <end position="302"/>
    </location>
</feature>
<proteinExistence type="inferred from homology"/>
<name>A0ABT9U115_PAEHA</name>
<dbReference type="PROSITE" id="PS50928">
    <property type="entry name" value="ABC_TM1"/>
    <property type="match status" value="1"/>
</dbReference>
<evidence type="ECO:0000256" key="7">
    <source>
        <dbReference type="RuleBase" id="RU363032"/>
    </source>
</evidence>
<dbReference type="PANTHER" id="PTHR43227:SF11">
    <property type="entry name" value="BLL4140 PROTEIN"/>
    <property type="match status" value="1"/>
</dbReference>
<dbReference type="RefSeq" id="WP_307203718.1">
    <property type="nucleotide sequence ID" value="NZ_JAUSSU010000004.1"/>
</dbReference>
<evidence type="ECO:0000256" key="3">
    <source>
        <dbReference type="ARBA" id="ARBA00022475"/>
    </source>
</evidence>
<evidence type="ECO:0000259" key="8">
    <source>
        <dbReference type="PROSITE" id="PS50928"/>
    </source>
</evidence>
<dbReference type="Pfam" id="PF00528">
    <property type="entry name" value="BPD_transp_1"/>
    <property type="match status" value="1"/>
</dbReference>
<dbReference type="InterPro" id="IPR035906">
    <property type="entry name" value="MetI-like_sf"/>
</dbReference>
<dbReference type="Proteomes" id="UP001229346">
    <property type="component" value="Unassembled WGS sequence"/>
</dbReference>
<keyword evidence="2 7" id="KW-0813">Transport</keyword>
<comment type="caution">
    <text evidence="9">The sequence shown here is derived from an EMBL/GenBank/DDBJ whole genome shotgun (WGS) entry which is preliminary data.</text>
</comment>
<feature type="transmembrane region" description="Helical" evidence="7">
    <location>
        <begin position="129"/>
        <end position="151"/>
    </location>
</feature>
<dbReference type="InterPro" id="IPR000515">
    <property type="entry name" value="MetI-like"/>
</dbReference>
<evidence type="ECO:0000256" key="5">
    <source>
        <dbReference type="ARBA" id="ARBA00022989"/>
    </source>
</evidence>
<keyword evidence="3" id="KW-1003">Cell membrane</keyword>
<feature type="domain" description="ABC transmembrane type-1" evidence="8">
    <location>
        <begin position="83"/>
        <end position="297"/>
    </location>
</feature>
<evidence type="ECO:0000256" key="4">
    <source>
        <dbReference type="ARBA" id="ARBA00022692"/>
    </source>
</evidence>
<organism evidence="9 10">
    <name type="scientific">Paenibacillus harenae</name>
    <dbReference type="NCBI Taxonomy" id="306543"/>
    <lineage>
        <taxon>Bacteria</taxon>
        <taxon>Bacillati</taxon>
        <taxon>Bacillota</taxon>
        <taxon>Bacilli</taxon>
        <taxon>Bacillales</taxon>
        <taxon>Paenibacillaceae</taxon>
        <taxon>Paenibacillus</taxon>
    </lineage>
</organism>
<comment type="subcellular location">
    <subcellularLocation>
        <location evidence="1 7">Cell membrane</location>
        <topology evidence="1 7">Multi-pass membrane protein</topology>
    </subcellularLocation>
</comment>
<dbReference type="InterPro" id="IPR050809">
    <property type="entry name" value="UgpAE/MalFG_permease"/>
</dbReference>
<evidence type="ECO:0000256" key="2">
    <source>
        <dbReference type="ARBA" id="ARBA00022448"/>
    </source>
</evidence>
<sequence length="312" mass="35121">MSSRKHKGFRLGYDFWTQFELKLMLVPAVLLIFIFDFSPLFGLLIAFKNFEPIMGIKGIFTSEWNHFQHFILVFQNFQFWPMVRNTLGINLLSALIGIPVTMMFALLLNEIKHHKFKSLVQTVTYLPHFLSWVIFGGLFITLLNSAGIVNVLLMELHLIDKPIQFLADPKYFWGVAIGTGLLKDIGWGAILYLAAMAGVDQSLYEAAAIDGAGRIKRMWYITIPGILPTLMVLIIFAVSGMLNNNFTQIFVLQNSLNLPTSQVIDTYVYQTGLLQFQFASATAIGLLKTVFALLLLVGANALSRRLTKTGLF</sequence>
<comment type="similarity">
    <text evidence="7">Belongs to the binding-protein-dependent transport system permease family.</text>
</comment>
<accession>A0ABT9U115</accession>
<feature type="transmembrane region" description="Helical" evidence="7">
    <location>
        <begin position="218"/>
        <end position="242"/>
    </location>
</feature>
<keyword evidence="4 7" id="KW-0812">Transmembrane</keyword>
<feature type="transmembrane region" description="Helical" evidence="7">
    <location>
        <begin position="21"/>
        <end position="47"/>
    </location>
</feature>
<keyword evidence="10" id="KW-1185">Reference proteome</keyword>
<evidence type="ECO:0000256" key="6">
    <source>
        <dbReference type="ARBA" id="ARBA00023136"/>
    </source>
</evidence>
<dbReference type="Gene3D" id="1.10.3720.10">
    <property type="entry name" value="MetI-like"/>
    <property type="match status" value="1"/>
</dbReference>